<dbReference type="RefSeq" id="WP_394831717.1">
    <property type="nucleotide sequence ID" value="NZ_CP089929.1"/>
</dbReference>
<sequence>MPQNRIYKFSDIFEAQSFLNGAIFGGNIANGVFGLVGQVLTFIRPAFAVTFTPARGPEPERLRFADIKEQIESKSDAISVHQVGGRLFFLEKTPTDGVALSANDEVAKGLLGFDRAGSVVGRFYKPSTIAGGAPPCYEWGYSVNETTHVLVTWE</sequence>
<dbReference type="Proteomes" id="UP001374803">
    <property type="component" value="Chromosome"/>
</dbReference>
<proteinExistence type="predicted"/>
<dbReference type="EMBL" id="CP089983">
    <property type="protein sequence ID" value="WXB02092.1"/>
    <property type="molecule type" value="Genomic_DNA"/>
</dbReference>
<gene>
    <name evidence="1" type="ORF">LVJ94_34910</name>
</gene>
<evidence type="ECO:0000313" key="1">
    <source>
        <dbReference type="EMBL" id="WXB02092.1"/>
    </source>
</evidence>
<protein>
    <submittedName>
        <fullName evidence="1">Uncharacterized protein</fullName>
    </submittedName>
</protein>
<accession>A0ABZ2KTU4</accession>
<organism evidence="1 2">
    <name type="scientific">Pendulispora rubella</name>
    <dbReference type="NCBI Taxonomy" id="2741070"/>
    <lineage>
        <taxon>Bacteria</taxon>
        <taxon>Pseudomonadati</taxon>
        <taxon>Myxococcota</taxon>
        <taxon>Myxococcia</taxon>
        <taxon>Myxococcales</taxon>
        <taxon>Sorangiineae</taxon>
        <taxon>Pendulisporaceae</taxon>
        <taxon>Pendulispora</taxon>
    </lineage>
</organism>
<reference evidence="1" key="1">
    <citation type="submission" date="2021-12" db="EMBL/GenBank/DDBJ databases">
        <title>Discovery of the Pendulisporaceae a myxobacterial family with distinct sporulation behavior and unique specialized metabolism.</title>
        <authorList>
            <person name="Garcia R."/>
            <person name="Popoff A."/>
            <person name="Bader C.D."/>
            <person name="Loehr J."/>
            <person name="Walesch S."/>
            <person name="Walt C."/>
            <person name="Boldt J."/>
            <person name="Bunk B."/>
            <person name="Haeckl F.J.F.P.J."/>
            <person name="Gunesch A.P."/>
            <person name="Birkelbach J."/>
            <person name="Nuebel U."/>
            <person name="Pietschmann T."/>
            <person name="Bach T."/>
            <person name="Mueller R."/>
        </authorList>
    </citation>
    <scope>NUCLEOTIDE SEQUENCE</scope>
    <source>
        <strain evidence="1">MSr11367</strain>
    </source>
</reference>
<name>A0ABZ2KTU4_9BACT</name>
<evidence type="ECO:0000313" key="2">
    <source>
        <dbReference type="Proteomes" id="UP001374803"/>
    </source>
</evidence>
<keyword evidence="2" id="KW-1185">Reference proteome</keyword>